<dbReference type="GO" id="GO:0003700">
    <property type="term" value="F:DNA-binding transcription factor activity"/>
    <property type="evidence" value="ECO:0007669"/>
    <property type="project" value="InterPro"/>
</dbReference>
<evidence type="ECO:0000313" key="7">
    <source>
        <dbReference type="EMBL" id="RED76100.1"/>
    </source>
</evidence>
<name>A0A3D9JQ66_9BACL</name>
<dbReference type="PANTHER" id="PTHR30204">
    <property type="entry name" value="REDOX-CYCLING DRUG-SENSING TRANSCRIPTIONAL ACTIVATOR SOXR"/>
    <property type="match status" value="1"/>
</dbReference>
<protein>
    <submittedName>
        <fullName evidence="7">MerR-like DNA binding protein</fullName>
    </submittedName>
</protein>
<accession>A0A3D9JQ66</accession>
<evidence type="ECO:0000256" key="2">
    <source>
        <dbReference type="ARBA" id="ARBA00023015"/>
    </source>
</evidence>
<dbReference type="InterPro" id="IPR000551">
    <property type="entry name" value="MerR-type_HTH_dom"/>
</dbReference>
<evidence type="ECO:0000259" key="6">
    <source>
        <dbReference type="Pfam" id="PF13411"/>
    </source>
</evidence>
<dbReference type="Pfam" id="PF13411">
    <property type="entry name" value="MerR_1"/>
    <property type="match status" value="1"/>
</dbReference>
<dbReference type="Proteomes" id="UP000256977">
    <property type="component" value="Unassembled WGS sequence"/>
</dbReference>
<keyword evidence="4" id="KW-0804">Transcription</keyword>
<dbReference type="PANTHER" id="PTHR30204:SF69">
    <property type="entry name" value="MERR-FAMILY TRANSCRIPTIONAL REGULATOR"/>
    <property type="match status" value="1"/>
</dbReference>
<dbReference type="CDD" id="cd00592">
    <property type="entry name" value="HTH_MerR-like"/>
    <property type="match status" value="1"/>
</dbReference>
<evidence type="ECO:0000256" key="1">
    <source>
        <dbReference type="ARBA" id="ARBA00022491"/>
    </source>
</evidence>
<dbReference type="EMBL" id="QRDZ01000013">
    <property type="protein sequence ID" value="RED76100.1"/>
    <property type="molecule type" value="Genomic_DNA"/>
</dbReference>
<evidence type="ECO:0000256" key="3">
    <source>
        <dbReference type="ARBA" id="ARBA00023125"/>
    </source>
</evidence>
<evidence type="ECO:0000256" key="4">
    <source>
        <dbReference type="ARBA" id="ARBA00023163"/>
    </source>
</evidence>
<reference evidence="7 8" key="1">
    <citation type="submission" date="2018-07" db="EMBL/GenBank/DDBJ databases">
        <title>Genomic Encyclopedia of Type Strains, Phase III (KMG-III): the genomes of soil and plant-associated and newly described type strains.</title>
        <authorList>
            <person name="Whitman W."/>
        </authorList>
    </citation>
    <scope>NUCLEOTIDE SEQUENCE [LARGE SCALE GENOMIC DNA]</scope>
    <source>
        <strain evidence="7 8">CECT 7287</strain>
    </source>
</reference>
<feature type="domain" description="HTH merR-type" evidence="6">
    <location>
        <begin position="19"/>
        <end position="87"/>
    </location>
</feature>
<sequence>MYENEYSLGPEALDQLRAYSIKDFSELVGVPQTTLRKWEEVLGEAFRVPRDAQNQRFYTKKHEIWVAKINKWRDEKDLGLPLIKELLLEMQSLERDNPQFETNANELAIMGQQGGLHQNNQLADLSRNFDDKIKLVVSHMEDLLYKFNQENREFLKEELSRIKNENNDQIENIEKKLTTVTKAQEETMRSLLEENTVMIKNSLTKSENQKSDEERSIELRQALHNELALSRRVHQRLRMEAIEAWNKNPVKTGLFKKKEDLSAKTLFIEEFIANRIEEEYKKEIT</sequence>
<organism evidence="7 8">
    <name type="scientific">Cohnella phaseoli</name>
    <dbReference type="NCBI Taxonomy" id="456490"/>
    <lineage>
        <taxon>Bacteria</taxon>
        <taxon>Bacillati</taxon>
        <taxon>Bacillota</taxon>
        <taxon>Bacilli</taxon>
        <taxon>Bacillales</taxon>
        <taxon>Paenibacillaceae</taxon>
        <taxon>Cohnella</taxon>
    </lineage>
</organism>
<dbReference type="Gene3D" id="1.10.1660.10">
    <property type="match status" value="1"/>
</dbReference>
<keyword evidence="3" id="KW-0238">DNA-binding</keyword>
<keyword evidence="2" id="KW-0805">Transcription regulation</keyword>
<gene>
    <name evidence="7" type="ORF">DFP98_113161</name>
</gene>
<dbReference type="SUPFAM" id="SSF46955">
    <property type="entry name" value="Putative DNA-binding domain"/>
    <property type="match status" value="1"/>
</dbReference>
<dbReference type="InterPro" id="IPR047057">
    <property type="entry name" value="MerR_fam"/>
</dbReference>
<evidence type="ECO:0000313" key="8">
    <source>
        <dbReference type="Proteomes" id="UP000256977"/>
    </source>
</evidence>
<comment type="caution">
    <text evidence="7">The sequence shown here is derived from an EMBL/GenBank/DDBJ whole genome shotgun (WGS) entry which is preliminary data.</text>
</comment>
<keyword evidence="5" id="KW-0175">Coiled coil</keyword>
<proteinExistence type="predicted"/>
<keyword evidence="1" id="KW-0678">Repressor</keyword>
<dbReference type="RefSeq" id="WP_116061899.1">
    <property type="nucleotide sequence ID" value="NZ_QRDZ01000013.1"/>
</dbReference>
<dbReference type="GO" id="GO:0003677">
    <property type="term" value="F:DNA binding"/>
    <property type="evidence" value="ECO:0007669"/>
    <property type="project" value="UniProtKB-KW"/>
</dbReference>
<feature type="coiled-coil region" evidence="5">
    <location>
        <begin position="145"/>
        <end position="183"/>
    </location>
</feature>
<evidence type="ECO:0000256" key="5">
    <source>
        <dbReference type="SAM" id="Coils"/>
    </source>
</evidence>
<keyword evidence="8" id="KW-1185">Reference proteome</keyword>
<dbReference type="InterPro" id="IPR009061">
    <property type="entry name" value="DNA-bd_dom_put_sf"/>
</dbReference>
<dbReference type="OrthoDB" id="2864608at2"/>
<dbReference type="AlphaFoldDB" id="A0A3D9JQ66"/>